<dbReference type="Proteomes" id="UP000062317">
    <property type="component" value="Unassembled WGS sequence"/>
</dbReference>
<dbReference type="EMBL" id="LPEQ01000009">
    <property type="protein sequence ID" value="KVV57918.1"/>
    <property type="molecule type" value="Genomic_DNA"/>
</dbReference>
<keyword evidence="2" id="KW-1185">Reference proteome</keyword>
<evidence type="ECO:0000313" key="2">
    <source>
        <dbReference type="Proteomes" id="UP000062317"/>
    </source>
</evidence>
<gene>
    <name evidence="1" type="ORF">WT27_23595</name>
</gene>
<comment type="caution">
    <text evidence="1">The sequence shown here is derived from an EMBL/GenBank/DDBJ whole genome shotgun (WGS) entry which is preliminary data.</text>
</comment>
<dbReference type="AlphaFoldDB" id="A0A106EFG3"/>
<organism evidence="1 2">
    <name type="scientific">Burkholderia territorii</name>
    <dbReference type="NCBI Taxonomy" id="1503055"/>
    <lineage>
        <taxon>Bacteria</taxon>
        <taxon>Pseudomonadati</taxon>
        <taxon>Pseudomonadota</taxon>
        <taxon>Betaproteobacteria</taxon>
        <taxon>Burkholderiales</taxon>
        <taxon>Burkholderiaceae</taxon>
        <taxon>Burkholderia</taxon>
        <taxon>Burkholderia cepacia complex</taxon>
    </lineage>
</organism>
<accession>A0A106EFG3</accession>
<protein>
    <submittedName>
        <fullName evidence="1">Uncharacterized protein</fullName>
    </submittedName>
</protein>
<reference evidence="1 2" key="1">
    <citation type="submission" date="2015-11" db="EMBL/GenBank/DDBJ databases">
        <title>Expanding the genomic diversity of Burkholderia species for the development of highly accurate diagnostics.</title>
        <authorList>
            <person name="Sahl J."/>
            <person name="Keim P."/>
            <person name="Wagner D."/>
        </authorList>
    </citation>
    <scope>NUCLEOTIDE SEQUENCE [LARGE SCALE GENOMIC DNA]</scope>
    <source>
        <strain evidence="1 2">MSMB1301WGS</strain>
    </source>
</reference>
<proteinExistence type="predicted"/>
<sequence>MLSAGCTMFVPSPVMRCWPAARTMPVPAAVFAVTVNAPVVLFTTVQSRVHAGKITCTFAVSAPASVIFDFNACAGVSVTFEFVSPLIAMTPYPYNGTHFEPGPVSGLSVLLSFRLNHAPCWSALMSTAPAG</sequence>
<evidence type="ECO:0000313" key="1">
    <source>
        <dbReference type="EMBL" id="KVV57918.1"/>
    </source>
</evidence>
<name>A0A106EFG3_9BURK</name>